<dbReference type="InterPro" id="IPR013108">
    <property type="entry name" value="Amidohydro_3"/>
</dbReference>
<dbReference type="Pfam" id="PF07969">
    <property type="entry name" value="Amidohydro_3"/>
    <property type="match status" value="1"/>
</dbReference>
<reference evidence="2 3" key="2">
    <citation type="submission" date="2020-05" db="EMBL/GenBank/DDBJ databases">
        <authorList>
            <person name="Khan S.A."/>
            <person name="Jeon C.O."/>
            <person name="Chun B.H."/>
        </authorList>
    </citation>
    <scope>NUCLEOTIDE SEQUENCE [LARGE SCALE GENOMIC DNA]</scope>
    <source>
        <strain evidence="2 3">H242</strain>
    </source>
</reference>
<dbReference type="EMBL" id="CP053418">
    <property type="protein sequence ID" value="QJW85527.1"/>
    <property type="molecule type" value="Genomic_DNA"/>
</dbReference>
<dbReference type="InterPro" id="IPR011059">
    <property type="entry name" value="Metal-dep_hydrolase_composite"/>
</dbReference>
<organism evidence="2 3">
    <name type="scientific">Ramlibacter terrae</name>
    <dbReference type="NCBI Taxonomy" id="2732511"/>
    <lineage>
        <taxon>Bacteria</taxon>
        <taxon>Pseudomonadati</taxon>
        <taxon>Pseudomonadota</taxon>
        <taxon>Betaproteobacteria</taxon>
        <taxon>Burkholderiales</taxon>
        <taxon>Comamonadaceae</taxon>
        <taxon>Ramlibacter</taxon>
    </lineage>
</organism>
<keyword evidence="3" id="KW-1185">Reference proteome</keyword>
<dbReference type="Gene3D" id="2.30.40.10">
    <property type="entry name" value="Urease, subunit C, domain 1"/>
    <property type="match status" value="1"/>
</dbReference>
<feature type="domain" description="Amidohydrolase 3" evidence="1">
    <location>
        <begin position="51"/>
        <end position="215"/>
    </location>
</feature>
<proteinExistence type="predicted"/>
<reference evidence="2 3" key="1">
    <citation type="submission" date="2020-05" db="EMBL/GenBank/DDBJ databases">
        <title>Ramlibacter rhizophilus sp. nov., isolated from rhizosphere soil of national flower Mugunghwa from South Korea.</title>
        <authorList>
            <person name="Zheng-Fei Y."/>
            <person name="Huan T."/>
        </authorList>
    </citation>
    <scope>NUCLEOTIDE SEQUENCE [LARGE SCALE GENOMIC DNA]</scope>
    <source>
        <strain evidence="2 3">H242</strain>
    </source>
</reference>
<evidence type="ECO:0000259" key="1">
    <source>
        <dbReference type="Pfam" id="PF07969"/>
    </source>
</evidence>
<dbReference type="Gene3D" id="3.10.310.70">
    <property type="match status" value="1"/>
</dbReference>
<name>A0ABX6P5X1_9BURK</name>
<accession>A0ABX6P5X1</accession>
<sequence>MVHADTILLGQVLTLDDAGTRAEAVAIAGGKILATGTRQAMLELRGPRTEVRDFPDATLIPGFNDAHAHMDGIGTRLLRPSLEGARSIADVLAKVRALAQSTPKGEWILTMPVGTPPYYFEAPATLAEGRLPNRHELDSAAPDHPVYIPAPGGYWGQPPGYAAMNSLGLRLNGVTRDSVPGAPATVIQKDEHGEPNGVFEERGYLNMLEPDLLPAVPRFTYEQRRRASSVQWRSTTAWAPPAPTKATAARPTCWRRTASCGSTAT</sequence>
<dbReference type="SUPFAM" id="SSF51338">
    <property type="entry name" value="Composite domain of metallo-dependent hydrolases"/>
    <property type="match status" value="1"/>
</dbReference>
<dbReference type="PANTHER" id="PTHR22642:SF2">
    <property type="entry name" value="PROTEIN LONG AFTER FAR-RED 3"/>
    <property type="match status" value="1"/>
</dbReference>
<dbReference type="PANTHER" id="PTHR22642">
    <property type="entry name" value="IMIDAZOLONEPROPIONASE"/>
    <property type="match status" value="1"/>
</dbReference>
<protein>
    <submittedName>
        <fullName evidence="2">Amidohydrolase family protein</fullName>
    </submittedName>
</protein>
<dbReference type="Proteomes" id="UP000500826">
    <property type="component" value="Chromosome"/>
</dbReference>
<gene>
    <name evidence="2" type="ORF">HK414_26225</name>
</gene>
<evidence type="ECO:0000313" key="3">
    <source>
        <dbReference type="Proteomes" id="UP000500826"/>
    </source>
</evidence>
<evidence type="ECO:0000313" key="2">
    <source>
        <dbReference type="EMBL" id="QJW85527.1"/>
    </source>
</evidence>